<dbReference type="KEGG" id="wma:WM2015_2845"/>
<reference evidence="2" key="1">
    <citation type="submission" date="2015-07" db="EMBL/GenBank/DDBJ databases">
        <authorList>
            <person name="Kim K.M."/>
        </authorList>
    </citation>
    <scope>NUCLEOTIDE SEQUENCE [LARGE SCALE GENOMIC DNA]</scope>
    <source>
        <strain evidence="2">KCTC 42284</strain>
    </source>
</reference>
<keyword evidence="2" id="KW-1185">Reference proteome</keyword>
<dbReference type="EMBL" id="CP012154">
    <property type="protein sequence ID" value="AKS43202.1"/>
    <property type="molecule type" value="Genomic_DNA"/>
</dbReference>
<dbReference type="AlphaFoldDB" id="A0A0K0XZZ0"/>
<dbReference type="STRING" id="1579979.WM2015_2845"/>
<accession>A0A0K0XZZ0</accession>
<dbReference type="Proteomes" id="UP000066624">
    <property type="component" value="Chromosome"/>
</dbReference>
<name>A0A0K0XZZ0_9GAMM</name>
<evidence type="ECO:0000313" key="1">
    <source>
        <dbReference type="EMBL" id="AKS43202.1"/>
    </source>
</evidence>
<proteinExistence type="predicted"/>
<evidence type="ECO:0000313" key="2">
    <source>
        <dbReference type="Proteomes" id="UP000066624"/>
    </source>
</evidence>
<protein>
    <submittedName>
        <fullName evidence="1">Uncharacterized protein</fullName>
    </submittedName>
</protein>
<dbReference type="RefSeq" id="WP_049726707.1">
    <property type="nucleotide sequence ID" value="NZ_CP012154.1"/>
</dbReference>
<gene>
    <name evidence="1" type="ORF">WM2015_2845</name>
</gene>
<organism evidence="1 2">
    <name type="scientific">Wenzhouxiangella marina</name>
    <dbReference type="NCBI Taxonomy" id="1579979"/>
    <lineage>
        <taxon>Bacteria</taxon>
        <taxon>Pseudomonadati</taxon>
        <taxon>Pseudomonadota</taxon>
        <taxon>Gammaproteobacteria</taxon>
        <taxon>Chromatiales</taxon>
        <taxon>Wenzhouxiangellaceae</taxon>
        <taxon>Wenzhouxiangella</taxon>
    </lineage>
</organism>
<sequence length="116" mass="13145">MPSNPKTSKDWAYDFASELSMEAMLEALEKAGPWTWTQRENYVEGSYLNTRPAEGVHIKINEHPQAFVDRGDQAGFSALLRTRSDDPAFRQELDQTLIELLKRVGASELVAIDPYD</sequence>